<dbReference type="AlphaFoldDB" id="A0A015X9A0"/>
<feature type="region of interest" description="Disordered" evidence="2">
    <location>
        <begin position="112"/>
        <end position="159"/>
    </location>
</feature>
<dbReference type="EMBL" id="JGDB01000400">
    <property type="protein sequence ID" value="EXY87654.1"/>
    <property type="molecule type" value="Genomic_DNA"/>
</dbReference>
<evidence type="ECO:0000313" key="4">
    <source>
        <dbReference type="EMBL" id="EXY87654.1"/>
    </source>
</evidence>
<sequence>MDFSAVMNLVLGGGLVATIIAIITLKSTVREARAKAEKATAEAETVRIDNTEHATRILIENIVEPLKEELNENRKALQATRREMARLRKAIDTANSCRHHDDCPVLYGMREYSKEQDGGEPEQQPVVKRRQRVKREAGVVDDGDSEIGGEPDDSSGQPP</sequence>
<reference evidence="5 7" key="1">
    <citation type="submission" date="2014-02" db="EMBL/GenBank/DDBJ databases">
        <authorList>
            <person name="Sears C."/>
            <person name="Carroll K."/>
            <person name="Sack B.R."/>
            <person name="Qadri F."/>
            <person name="Myers L.L."/>
            <person name="Chung G.-T."/>
            <person name="Escheverria P."/>
            <person name="Fraser C.M."/>
            <person name="Sadzewicz L."/>
            <person name="Shefchek K.A."/>
            <person name="Tallon L."/>
            <person name="Das S.P."/>
            <person name="Daugherty S."/>
            <person name="Mongodin E.F."/>
        </authorList>
    </citation>
    <scope>NUCLEOTIDE SEQUENCE [LARGE SCALE GENOMIC DNA]</scope>
    <source>
        <strain evidence="5">3998T</strain>
        <strain evidence="7">3998T(B)3</strain>
    </source>
</reference>
<feature type="transmembrane region" description="Helical" evidence="3">
    <location>
        <begin position="6"/>
        <end position="25"/>
    </location>
</feature>
<accession>A0A015X9A0</accession>
<comment type="caution">
    <text evidence="5">The sequence shown here is derived from an EMBL/GenBank/DDBJ whole genome shotgun (WGS) entry which is preliminary data.</text>
</comment>
<keyword evidence="3" id="KW-1133">Transmembrane helix</keyword>
<keyword evidence="1" id="KW-0175">Coiled coil</keyword>
<protein>
    <submittedName>
        <fullName evidence="5">Uncharacterized protein</fullName>
    </submittedName>
</protein>
<feature type="compositionally biased region" description="Acidic residues" evidence="2">
    <location>
        <begin position="139"/>
        <end position="153"/>
    </location>
</feature>
<dbReference type="Proteomes" id="UP000020773">
    <property type="component" value="Unassembled WGS sequence"/>
</dbReference>
<gene>
    <name evidence="6" type="ORF">M125_4042</name>
    <name evidence="5" type="ORF">M125_4090</name>
    <name evidence="4" type="ORF">M125_5734</name>
</gene>
<evidence type="ECO:0000313" key="6">
    <source>
        <dbReference type="EMBL" id="EXY89303.1"/>
    </source>
</evidence>
<evidence type="ECO:0000256" key="2">
    <source>
        <dbReference type="SAM" id="MobiDB-lite"/>
    </source>
</evidence>
<organism evidence="5 7">
    <name type="scientific">Bacteroides fragilis str. 3998T(B)3</name>
    <dbReference type="NCBI Taxonomy" id="1339316"/>
    <lineage>
        <taxon>Bacteria</taxon>
        <taxon>Pseudomonadati</taxon>
        <taxon>Bacteroidota</taxon>
        <taxon>Bacteroidia</taxon>
        <taxon>Bacteroidales</taxon>
        <taxon>Bacteroidaceae</taxon>
        <taxon>Bacteroides</taxon>
    </lineage>
</organism>
<evidence type="ECO:0000313" key="7">
    <source>
        <dbReference type="Proteomes" id="UP000020773"/>
    </source>
</evidence>
<name>A0A015X9A0_BACFG</name>
<dbReference type="EMBL" id="JGDB01000256">
    <property type="protein sequence ID" value="EXY89210.1"/>
    <property type="molecule type" value="Genomic_DNA"/>
</dbReference>
<keyword evidence="3" id="KW-0812">Transmembrane</keyword>
<evidence type="ECO:0000256" key="3">
    <source>
        <dbReference type="SAM" id="Phobius"/>
    </source>
</evidence>
<evidence type="ECO:0000256" key="1">
    <source>
        <dbReference type="SAM" id="Coils"/>
    </source>
</evidence>
<dbReference type="EMBL" id="JGDB01000255">
    <property type="protein sequence ID" value="EXY89303.1"/>
    <property type="molecule type" value="Genomic_DNA"/>
</dbReference>
<feature type="coiled-coil region" evidence="1">
    <location>
        <begin position="22"/>
        <end position="90"/>
    </location>
</feature>
<dbReference type="PATRIC" id="fig|1339316.3.peg.3823"/>
<proteinExistence type="predicted"/>
<evidence type="ECO:0000313" key="5">
    <source>
        <dbReference type="EMBL" id="EXY89210.1"/>
    </source>
</evidence>
<keyword evidence="3" id="KW-0472">Membrane</keyword>
<dbReference type="RefSeq" id="WP_042971660.1">
    <property type="nucleotide sequence ID" value="NZ_JGDB01000255.1"/>
</dbReference>